<dbReference type="EMBL" id="JBHMBW010000106">
    <property type="protein sequence ID" value="MFB9631625.1"/>
    <property type="molecule type" value="Genomic_DNA"/>
</dbReference>
<dbReference type="Proteomes" id="UP001589532">
    <property type="component" value="Unassembled WGS sequence"/>
</dbReference>
<feature type="region of interest" description="Disordered" evidence="1">
    <location>
        <begin position="178"/>
        <end position="203"/>
    </location>
</feature>
<name>A0ABV5SIV6_9ACTN</name>
<protein>
    <recommendedName>
        <fullName evidence="4">DUF222 domain-containing protein</fullName>
    </recommendedName>
</protein>
<gene>
    <name evidence="2" type="ORF">ACFFSA_51930</name>
</gene>
<evidence type="ECO:0008006" key="4">
    <source>
        <dbReference type="Google" id="ProtNLM"/>
    </source>
</evidence>
<evidence type="ECO:0000313" key="2">
    <source>
        <dbReference type="EMBL" id="MFB9631625.1"/>
    </source>
</evidence>
<evidence type="ECO:0000256" key="1">
    <source>
        <dbReference type="SAM" id="MobiDB-lite"/>
    </source>
</evidence>
<evidence type="ECO:0000313" key="3">
    <source>
        <dbReference type="Proteomes" id="UP001589532"/>
    </source>
</evidence>
<dbReference type="RefSeq" id="WP_344993106.1">
    <property type="nucleotide sequence ID" value="NZ_BAAAXV010000006.1"/>
</dbReference>
<keyword evidence="3" id="KW-1185">Reference proteome</keyword>
<sequence length="203" mass="21345">MTRQNEAADPPRGGVDPVAALIGACHHFATHIDVLADQLSAVGVVGLSADDAERVSDAITRAFTATSLASALTVGLRRACDDDECPHSNMLTDAEWARLTAGRIAVNARKATYSCELEPGHPGPHMSLAQSYGEHDTWIRWADGARELVDLALCPSSVILADDPEPCLLFDGHPGNHSYDRGAVPDDGGGPSPERGMDGVPGE</sequence>
<reference evidence="2 3" key="1">
    <citation type="submission" date="2024-09" db="EMBL/GenBank/DDBJ databases">
        <authorList>
            <person name="Sun Q."/>
            <person name="Mori K."/>
        </authorList>
    </citation>
    <scope>NUCLEOTIDE SEQUENCE [LARGE SCALE GENOMIC DNA]</scope>
    <source>
        <strain evidence="2 3">JCM 3143</strain>
    </source>
</reference>
<comment type="caution">
    <text evidence="2">The sequence shown here is derived from an EMBL/GenBank/DDBJ whole genome shotgun (WGS) entry which is preliminary data.</text>
</comment>
<accession>A0ABV5SIV6</accession>
<proteinExistence type="predicted"/>
<organism evidence="2 3">
    <name type="scientific">Nonomuraea helvata</name>
    <dbReference type="NCBI Taxonomy" id="37484"/>
    <lineage>
        <taxon>Bacteria</taxon>
        <taxon>Bacillati</taxon>
        <taxon>Actinomycetota</taxon>
        <taxon>Actinomycetes</taxon>
        <taxon>Streptosporangiales</taxon>
        <taxon>Streptosporangiaceae</taxon>
        <taxon>Nonomuraea</taxon>
    </lineage>
</organism>